<sequence length="45" mass="5538">MGLVNKTLGNPFYLKWMDVWQIYSLCDIKWMDYRLKSGRHKLDSW</sequence>
<dbReference type="AlphaFoldDB" id="A0A1G6X003"/>
<reference evidence="1 2" key="1">
    <citation type="submission" date="2016-10" db="EMBL/GenBank/DDBJ databases">
        <authorList>
            <person name="de Groot N.N."/>
        </authorList>
    </citation>
    <scope>NUCLEOTIDE SEQUENCE [LARGE SCALE GENOMIC DNA]</scope>
    <source>
        <strain evidence="1 2">DSM 23421</strain>
    </source>
</reference>
<gene>
    <name evidence="1" type="ORF">SAMN05421636_101488</name>
</gene>
<dbReference type="EMBL" id="FNAO01000001">
    <property type="protein sequence ID" value="SDD71399.1"/>
    <property type="molecule type" value="Genomic_DNA"/>
</dbReference>
<protein>
    <submittedName>
        <fullName evidence="1">Uncharacterized protein</fullName>
    </submittedName>
</protein>
<organism evidence="1 2">
    <name type="scientific">Pricia antarctica</name>
    <dbReference type="NCBI Taxonomy" id="641691"/>
    <lineage>
        <taxon>Bacteria</taxon>
        <taxon>Pseudomonadati</taxon>
        <taxon>Bacteroidota</taxon>
        <taxon>Flavobacteriia</taxon>
        <taxon>Flavobacteriales</taxon>
        <taxon>Flavobacteriaceae</taxon>
        <taxon>Pricia</taxon>
    </lineage>
</organism>
<proteinExistence type="predicted"/>
<evidence type="ECO:0000313" key="2">
    <source>
        <dbReference type="Proteomes" id="UP000199109"/>
    </source>
</evidence>
<accession>A0A1G6X003</accession>
<dbReference type="Proteomes" id="UP000199109">
    <property type="component" value="Unassembled WGS sequence"/>
</dbReference>
<keyword evidence="2" id="KW-1185">Reference proteome</keyword>
<name>A0A1G6X003_9FLAO</name>
<evidence type="ECO:0000313" key="1">
    <source>
        <dbReference type="EMBL" id="SDD71399.1"/>
    </source>
</evidence>